<sequence length="83" mass="7759">MALSPVQFTSVAVSGGDVWATGTVSGAAGAEPRVARLRGGAWTVTASPGATALPAVDSAGGTVVAVGTGAASGPPLALRLAVS</sequence>
<dbReference type="Proteomes" id="UP001500620">
    <property type="component" value="Unassembled WGS sequence"/>
</dbReference>
<protein>
    <submittedName>
        <fullName evidence="1">Uncharacterized protein</fullName>
    </submittedName>
</protein>
<gene>
    <name evidence="1" type="ORF">GCM10022255_075310</name>
</gene>
<reference evidence="2" key="1">
    <citation type="journal article" date="2019" name="Int. J. Syst. Evol. Microbiol.">
        <title>The Global Catalogue of Microorganisms (GCM) 10K type strain sequencing project: providing services to taxonomists for standard genome sequencing and annotation.</title>
        <authorList>
            <consortium name="The Broad Institute Genomics Platform"/>
            <consortium name="The Broad Institute Genome Sequencing Center for Infectious Disease"/>
            <person name="Wu L."/>
            <person name="Ma J."/>
        </authorList>
    </citation>
    <scope>NUCLEOTIDE SEQUENCE [LARGE SCALE GENOMIC DNA]</scope>
    <source>
        <strain evidence="2">JCM 17441</strain>
    </source>
</reference>
<dbReference type="EMBL" id="BAABAT010000028">
    <property type="protein sequence ID" value="GAA4257652.1"/>
    <property type="molecule type" value="Genomic_DNA"/>
</dbReference>
<evidence type="ECO:0000313" key="1">
    <source>
        <dbReference type="EMBL" id="GAA4257652.1"/>
    </source>
</evidence>
<accession>A0ABP8DJJ8</accession>
<evidence type="ECO:0000313" key="2">
    <source>
        <dbReference type="Proteomes" id="UP001500620"/>
    </source>
</evidence>
<keyword evidence="2" id="KW-1185">Reference proteome</keyword>
<organism evidence="1 2">
    <name type="scientific">Dactylosporangium darangshiense</name>
    <dbReference type="NCBI Taxonomy" id="579108"/>
    <lineage>
        <taxon>Bacteria</taxon>
        <taxon>Bacillati</taxon>
        <taxon>Actinomycetota</taxon>
        <taxon>Actinomycetes</taxon>
        <taxon>Micromonosporales</taxon>
        <taxon>Micromonosporaceae</taxon>
        <taxon>Dactylosporangium</taxon>
    </lineage>
</organism>
<proteinExistence type="predicted"/>
<dbReference type="RefSeq" id="WP_345134643.1">
    <property type="nucleotide sequence ID" value="NZ_BAABAT010000028.1"/>
</dbReference>
<name>A0ABP8DJJ8_9ACTN</name>
<comment type="caution">
    <text evidence="1">The sequence shown here is derived from an EMBL/GenBank/DDBJ whole genome shotgun (WGS) entry which is preliminary data.</text>
</comment>